<dbReference type="Pfam" id="PF05368">
    <property type="entry name" value="NmrA"/>
    <property type="match status" value="1"/>
</dbReference>
<evidence type="ECO:0000313" key="3">
    <source>
        <dbReference type="Proteomes" id="UP000604381"/>
    </source>
</evidence>
<protein>
    <submittedName>
        <fullName evidence="2">NmrA family NAD(P)-binding protein</fullName>
    </submittedName>
</protein>
<dbReference type="PANTHER" id="PTHR43162">
    <property type="match status" value="1"/>
</dbReference>
<keyword evidence="3" id="KW-1185">Reference proteome</keyword>
<name>A0A930UEZ5_9GAMM</name>
<dbReference type="Gene3D" id="3.90.25.10">
    <property type="entry name" value="UDP-galactose 4-epimerase, domain 1"/>
    <property type="match status" value="1"/>
</dbReference>
<dbReference type="Proteomes" id="UP000604381">
    <property type="component" value="Unassembled WGS sequence"/>
</dbReference>
<dbReference type="Gene3D" id="3.40.50.720">
    <property type="entry name" value="NAD(P)-binding Rossmann-like Domain"/>
    <property type="match status" value="1"/>
</dbReference>
<dbReference type="PANTHER" id="PTHR43162:SF1">
    <property type="entry name" value="PRESTALK A DIFFERENTIATION PROTEIN A"/>
    <property type="match status" value="1"/>
</dbReference>
<dbReference type="InterPro" id="IPR008030">
    <property type="entry name" value="NmrA-like"/>
</dbReference>
<comment type="caution">
    <text evidence="2">The sequence shown here is derived from an EMBL/GenBank/DDBJ whole genome shotgun (WGS) entry which is preliminary data.</text>
</comment>
<feature type="domain" description="NmrA-like" evidence="1">
    <location>
        <begin position="5"/>
        <end position="277"/>
    </location>
</feature>
<proteinExistence type="predicted"/>
<evidence type="ECO:0000259" key="1">
    <source>
        <dbReference type="Pfam" id="PF05368"/>
    </source>
</evidence>
<organism evidence="2 3">
    <name type="scientific">Candidatus Amphirhobacter heronislandensis</name>
    <dbReference type="NCBI Taxonomy" id="1732024"/>
    <lineage>
        <taxon>Bacteria</taxon>
        <taxon>Pseudomonadati</taxon>
        <taxon>Pseudomonadota</taxon>
        <taxon>Gammaproteobacteria</taxon>
        <taxon>Candidatus Tethybacterales</taxon>
        <taxon>Candidatus Tethybacteraceae</taxon>
        <taxon>Candidatus Amphirhobacter</taxon>
    </lineage>
</organism>
<reference evidence="2" key="1">
    <citation type="submission" date="2020-10" db="EMBL/GenBank/DDBJ databases">
        <title>An improved Amphimedon queenslandica hologenome assembly reveals how three proteobacterial symbionts can extend the metabolic phenotypic of their marine sponge host.</title>
        <authorList>
            <person name="Degnan B."/>
            <person name="Degnan S."/>
            <person name="Xiang X."/>
        </authorList>
    </citation>
    <scope>NUCLEOTIDE SEQUENCE</scope>
    <source>
        <strain evidence="2">AqS2</strain>
    </source>
</reference>
<dbReference type="AlphaFoldDB" id="A0A930UEZ5"/>
<evidence type="ECO:0000313" key="2">
    <source>
        <dbReference type="EMBL" id="MBF2735192.1"/>
    </source>
</evidence>
<gene>
    <name evidence="2" type="ORF">ISN26_03770</name>
</gene>
<dbReference type="InterPro" id="IPR051604">
    <property type="entry name" value="Ergot_Alk_Oxidoreductase"/>
</dbReference>
<dbReference type="InterPro" id="IPR036291">
    <property type="entry name" value="NAD(P)-bd_dom_sf"/>
</dbReference>
<sequence length="298" mass="33350">MSSNTNILILGASGMTGEETVKILTQAGFPVRVTYREISELTKLRHYAFEDIHADYNDVESLKKAMDGIERVFVIQPVTENMIQHSQNICEAAKSAGVSHVIRISNMVTGPDIPSEIAKMHYESDEMLKALGVNYTIVKGANYYQNMLFSSLTIIRHGNFALPLGTATVSQVDARDIALVGAHALVDEGHENKEYTITGPAAMTMHVVARKLSRCINKEIRFIPVEPRMATQVFRDNGLPDWSAEAIGKMFIEYASGKYKFVTHDFKKITQQDPRTYEGFFADYRDSFLRETITPLGS</sequence>
<dbReference type="SUPFAM" id="SSF51735">
    <property type="entry name" value="NAD(P)-binding Rossmann-fold domains"/>
    <property type="match status" value="1"/>
</dbReference>
<accession>A0A930UEZ5</accession>
<dbReference type="EMBL" id="JADHEI010000033">
    <property type="protein sequence ID" value="MBF2735192.1"/>
    <property type="molecule type" value="Genomic_DNA"/>
</dbReference>